<dbReference type="Gene3D" id="2.40.10.350">
    <property type="entry name" value="Rod shape-determining protein MreC, domain 2"/>
    <property type="match status" value="1"/>
</dbReference>
<evidence type="ECO:0000256" key="2">
    <source>
        <dbReference type="ARBA" id="ARBA00013855"/>
    </source>
</evidence>
<feature type="domain" description="Rod shape-determining protein MreC beta-barrel core" evidence="7">
    <location>
        <begin position="128"/>
        <end position="274"/>
    </location>
</feature>
<evidence type="ECO:0000256" key="5">
    <source>
        <dbReference type="PIRNR" id="PIRNR038471"/>
    </source>
</evidence>
<dbReference type="Gene3D" id="2.40.10.340">
    <property type="entry name" value="Rod shape-determining protein MreC, domain 1"/>
    <property type="match status" value="1"/>
</dbReference>
<dbReference type="InterPro" id="IPR007221">
    <property type="entry name" value="MreC"/>
</dbReference>
<keyword evidence="9" id="KW-1185">Reference proteome</keyword>
<dbReference type="PANTHER" id="PTHR34138">
    <property type="entry name" value="CELL SHAPE-DETERMINING PROTEIN MREC"/>
    <property type="match status" value="1"/>
</dbReference>
<evidence type="ECO:0000256" key="4">
    <source>
        <dbReference type="ARBA" id="ARBA00032089"/>
    </source>
</evidence>
<accession>A0ABT1WG66</accession>
<dbReference type="NCBIfam" id="TIGR00219">
    <property type="entry name" value="mreC"/>
    <property type="match status" value="1"/>
</dbReference>
<reference evidence="8 9" key="1">
    <citation type="submission" date="2022-07" db="EMBL/GenBank/DDBJ databases">
        <authorList>
            <person name="Xamxidin M."/>
            <person name="Wu M."/>
        </authorList>
    </citation>
    <scope>NUCLEOTIDE SEQUENCE [LARGE SCALE GENOMIC DNA]</scope>
    <source>
        <strain evidence="8 9">NBRC 111650</strain>
    </source>
</reference>
<dbReference type="Proteomes" id="UP001204142">
    <property type="component" value="Unassembled WGS sequence"/>
</dbReference>
<protein>
    <recommendedName>
        <fullName evidence="2 5">Cell shape-determining protein MreC</fullName>
    </recommendedName>
    <alternativeName>
        <fullName evidence="4 5">Cell shape protein MreC</fullName>
    </alternativeName>
</protein>
<dbReference type="PANTHER" id="PTHR34138:SF1">
    <property type="entry name" value="CELL SHAPE-DETERMINING PROTEIN MREC"/>
    <property type="match status" value="1"/>
</dbReference>
<feature type="region of interest" description="Disordered" evidence="6">
    <location>
        <begin position="279"/>
        <end position="321"/>
    </location>
</feature>
<comment type="similarity">
    <text evidence="1 5">Belongs to the MreC family.</text>
</comment>
<dbReference type="EMBL" id="JANIGO010000001">
    <property type="protein sequence ID" value="MCQ8895404.1"/>
    <property type="molecule type" value="Genomic_DNA"/>
</dbReference>
<evidence type="ECO:0000259" key="7">
    <source>
        <dbReference type="Pfam" id="PF04085"/>
    </source>
</evidence>
<dbReference type="InterPro" id="IPR042175">
    <property type="entry name" value="Cell/Rod_MreC_2"/>
</dbReference>
<evidence type="ECO:0000256" key="6">
    <source>
        <dbReference type="SAM" id="MobiDB-lite"/>
    </source>
</evidence>
<name>A0ABT1WG66_9BURK</name>
<organism evidence="8 9">
    <name type="scientific">Limnobacter humi</name>
    <dbReference type="NCBI Taxonomy" id="1778671"/>
    <lineage>
        <taxon>Bacteria</taxon>
        <taxon>Pseudomonadati</taxon>
        <taxon>Pseudomonadota</taxon>
        <taxon>Betaproteobacteria</taxon>
        <taxon>Burkholderiales</taxon>
        <taxon>Burkholderiaceae</taxon>
        <taxon>Limnobacter</taxon>
    </lineage>
</organism>
<feature type="compositionally biased region" description="Polar residues" evidence="6">
    <location>
        <begin position="282"/>
        <end position="297"/>
    </location>
</feature>
<dbReference type="PIRSF" id="PIRSF038471">
    <property type="entry name" value="MreC"/>
    <property type="match status" value="1"/>
</dbReference>
<keyword evidence="3 5" id="KW-0133">Cell shape</keyword>
<proteinExistence type="inferred from homology"/>
<gene>
    <name evidence="8" type="primary">mreC</name>
    <name evidence="8" type="ORF">NQT62_02995</name>
</gene>
<comment type="caution">
    <text evidence="8">The sequence shown here is derived from an EMBL/GenBank/DDBJ whole genome shotgun (WGS) entry which is preliminary data.</text>
</comment>
<evidence type="ECO:0000256" key="1">
    <source>
        <dbReference type="ARBA" id="ARBA00009369"/>
    </source>
</evidence>
<dbReference type="InterPro" id="IPR055342">
    <property type="entry name" value="MreC_beta-barrel_core"/>
</dbReference>
<evidence type="ECO:0000313" key="9">
    <source>
        <dbReference type="Proteomes" id="UP001204142"/>
    </source>
</evidence>
<evidence type="ECO:0000256" key="3">
    <source>
        <dbReference type="ARBA" id="ARBA00022960"/>
    </source>
</evidence>
<dbReference type="InterPro" id="IPR042177">
    <property type="entry name" value="Cell/Rod_1"/>
</dbReference>
<evidence type="ECO:0000313" key="8">
    <source>
        <dbReference type="EMBL" id="MCQ8895404.1"/>
    </source>
</evidence>
<comment type="function">
    <text evidence="5">Involved in formation and maintenance of cell shape.</text>
</comment>
<dbReference type="RefSeq" id="WP_256763083.1">
    <property type="nucleotide sequence ID" value="NZ_JANIGO010000001.1"/>
</dbReference>
<sequence>MEYTPPPLFKQGPSARVRLMAFVTLSVLLLFLDARYGAMEVVRKGMGTVLYPLQRLASLPVELSEAGMDYLTTLDSLKADNEQLKRDRLFNHQRLHELETLKAENQKLRKLMGVGSVLQVKRTLLTEVVSDASDPFSKKIVLNKGLIQGVKEGMPVIDELGLVGQVTRAFPSRAEVSLITDKEQIVPVESLRNGLRSVAYGGAEGGILELRFLAPNANIEKGDLLVTSGLDGVYPRGIPVARVNSVERNARYAFASVYCQPIAGVESHRFMLVLDTEKTPETVDSNSKAPETGNTRVNPPPPASHSPTHVPSKPAEVKNGP</sequence>
<dbReference type="Pfam" id="PF04085">
    <property type="entry name" value="MreC"/>
    <property type="match status" value="1"/>
</dbReference>